<dbReference type="AlphaFoldDB" id="H3A9T1"/>
<dbReference type="FunFam" id="1.20.910.10:FF:000001">
    <property type="entry name" value="Heme oxygenase 1"/>
    <property type="match status" value="1"/>
</dbReference>
<keyword evidence="4" id="KW-0479">Metal-binding</keyword>
<keyword evidence="8" id="KW-0472">Membrane</keyword>
<dbReference type="InterPro" id="IPR018207">
    <property type="entry name" value="Haem_oxygenase_CS"/>
</dbReference>
<dbReference type="CDD" id="cd19165">
    <property type="entry name" value="HemeO"/>
    <property type="match status" value="1"/>
</dbReference>
<dbReference type="GO" id="GO:0006788">
    <property type="term" value="P:heme oxidation"/>
    <property type="evidence" value="ECO:0007669"/>
    <property type="project" value="InterPro"/>
</dbReference>
<reference evidence="10" key="1">
    <citation type="submission" date="2011-08" db="EMBL/GenBank/DDBJ databases">
        <title>The draft genome of Latimeria chalumnae.</title>
        <authorList>
            <person name="Di Palma F."/>
            <person name="Alfoldi J."/>
            <person name="Johnson J."/>
            <person name="Berlin A."/>
            <person name="Gnerre S."/>
            <person name="Jaffe D."/>
            <person name="MacCallum I."/>
            <person name="Young S."/>
            <person name="Walker B.J."/>
            <person name="Lander E."/>
            <person name="Lindblad-Toh K."/>
        </authorList>
    </citation>
    <scope>NUCLEOTIDE SEQUENCE [LARGE SCALE GENOMIC DNA]</scope>
    <source>
        <strain evidence="10">Wild caught</strain>
    </source>
</reference>
<dbReference type="HOGENOM" id="CLU_057050_0_1_1"/>
<dbReference type="InterPro" id="IPR002051">
    <property type="entry name" value="Haem_Oase"/>
</dbReference>
<dbReference type="InParanoid" id="H3A9T1"/>
<evidence type="ECO:0000256" key="5">
    <source>
        <dbReference type="ARBA" id="ARBA00022737"/>
    </source>
</evidence>
<evidence type="ECO:0000313" key="10">
    <source>
        <dbReference type="Proteomes" id="UP000008672"/>
    </source>
</evidence>
<dbReference type="InterPro" id="IPR016084">
    <property type="entry name" value="Haem_Oase-like_multi-hlx"/>
</dbReference>
<sequence length="319" mass="36388">MLTNQVAEMEETKELQEVENIGYEEEDDTKDCCSPTDLSELLKEGTKESHDRAENSKFVKEFLKGRIRKELFKLGHVALYYTYSALEEEIEQNKDHPVFASLYFPIELNRKENLAKDLEYFYGEDWKDQIKCSEATKKYVERIHHIGQHEPELLVAHAYTRYMGDLSGGQVLKKVAQRALHLPNTGEGVQFYQFDSITNATKFKQLYRARMNTLDVDEKTKERIVKEANEAFLLNIEVFEELDKIGSTLTEETLDSGVPVLDGKGDIRKCPYYAADLANGESSGCPYHAAMMMLKQPSLQFVLAVSVAVVAAAVGWYLI</sequence>
<evidence type="ECO:0000256" key="2">
    <source>
        <dbReference type="ARBA" id="ARBA00012360"/>
    </source>
</evidence>
<dbReference type="OMA" id="NRAFEYN"/>
<evidence type="ECO:0000256" key="1">
    <source>
        <dbReference type="ARBA" id="ARBA00006134"/>
    </source>
</evidence>
<dbReference type="InterPro" id="IPR016053">
    <property type="entry name" value="Haem_Oase-like"/>
</dbReference>
<evidence type="ECO:0000256" key="3">
    <source>
        <dbReference type="ARBA" id="ARBA00022617"/>
    </source>
</evidence>
<dbReference type="OrthoDB" id="652091at2759"/>
<dbReference type="EMBL" id="AFYH01121158">
    <property type="status" value="NOT_ANNOTATED_CDS"/>
    <property type="molecule type" value="Genomic_DNA"/>
</dbReference>
<keyword evidence="7" id="KW-0408">Iron</keyword>
<dbReference type="SUPFAM" id="SSF48613">
    <property type="entry name" value="Heme oxygenase-like"/>
    <property type="match status" value="1"/>
</dbReference>
<keyword evidence="5" id="KW-0677">Repeat</keyword>
<dbReference type="Ensembl" id="ENSLACT00000006455.1">
    <property type="protein sequence ID" value="ENSLACP00000006402.1"/>
    <property type="gene ID" value="ENSLACG00000005680.1"/>
</dbReference>
<reference evidence="9" key="3">
    <citation type="submission" date="2025-09" db="UniProtKB">
        <authorList>
            <consortium name="Ensembl"/>
        </authorList>
    </citation>
    <scope>IDENTIFICATION</scope>
</reference>
<dbReference type="PANTHER" id="PTHR10720">
    <property type="entry name" value="HEME OXYGENASE"/>
    <property type="match status" value="1"/>
</dbReference>
<comment type="similarity">
    <text evidence="1">Belongs to the heme oxygenase family.</text>
</comment>
<keyword evidence="6" id="KW-0560">Oxidoreductase</keyword>
<dbReference type="GO" id="GO:0042167">
    <property type="term" value="P:heme catabolic process"/>
    <property type="evidence" value="ECO:0007669"/>
    <property type="project" value="TreeGrafter"/>
</dbReference>
<protein>
    <recommendedName>
        <fullName evidence="2">heme oxygenase (biliverdin-producing)</fullName>
        <ecNumber evidence="2">1.14.14.18</ecNumber>
    </recommendedName>
</protein>
<keyword evidence="3" id="KW-0349">Heme</keyword>
<proteinExistence type="inferred from homology"/>
<dbReference type="GeneTree" id="ENSGT00390000017673"/>
<dbReference type="STRING" id="7897.ENSLACP00000006402"/>
<accession>H3A9T1</accession>
<dbReference type="EMBL" id="AFYH01121160">
    <property type="status" value="NOT_ANNOTATED_CDS"/>
    <property type="molecule type" value="Genomic_DNA"/>
</dbReference>
<dbReference type="GeneID" id="102360501"/>
<dbReference type="Proteomes" id="UP000008672">
    <property type="component" value="Unassembled WGS sequence"/>
</dbReference>
<dbReference type="eggNOG" id="KOG4480">
    <property type="taxonomic scope" value="Eukaryota"/>
</dbReference>
<dbReference type="GO" id="GO:0004392">
    <property type="term" value="F:heme oxygenase (decyclizing) activity"/>
    <property type="evidence" value="ECO:0007669"/>
    <property type="project" value="UniProtKB-EC"/>
</dbReference>
<keyword evidence="10" id="KW-1185">Reference proteome</keyword>
<feature type="transmembrane region" description="Helical" evidence="8">
    <location>
        <begin position="301"/>
        <end position="318"/>
    </location>
</feature>
<evidence type="ECO:0000313" key="9">
    <source>
        <dbReference type="Ensembl" id="ENSLACP00000006402.1"/>
    </source>
</evidence>
<evidence type="ECO:0000256" key="6">
    <source>
        <dbReference type="ARBA" id="ARBA00023002"/>
    </source>
</evidence>
<dbReference type="GO" id="GO:0046872">
    <property type="term" value="F:metal ion binding"/>
    <property type="evidence" value="ECO:0007669"/>
    <property type="project" value="UniProtKB-KW"/>
</dbReference>
<dbReference type="EMBL" id="AFYH01121159">
    <property type="status" value="NOT_ANNOTATED_CDS"/>
    <property type="molecule type" value="Genomic_DNA"/>
</dbReference>
<dbReference type="FunCoup" id="H3A9T1">
    <property type="interactions" value="736"/>
</dbReference>
<keyword evidence="8" id="KW-0812">Transmembrane</keyword>
<dbReference type="CTD" id="100329531"/>
<keyword evidence="8" id="KW-1133">Transmembrane helix</keyword>
<dbReference type="EC" id="1.14.14.18" evidence="2"/>
<name>H3A9T1_LATCH</name>
<dbReference type="GO" id="GO:0020037">
    <property type="term" value="F:heme binding"/>
    <property type="evidence" value="ECO:0007669"/>
    <property type="project" value="TreeGrafter"/>
</dbReference>
<evidence type="ECO:0000256" key="4">
    <source>
        <dbReference type="ARBA" id="ARBA00022723"/>
    </source>
</evidence>
<dbReference type="PRINTS" id="PR00088">
    <property type="entry name" value="HAEMOXYGNASE"/>
</dbReference>
<dbReference type="Bgee" id="ENSLACG00000005680">
    <property type="expression patterns" value="Expressed in pelvic fin and 6 other cell types or tissues"/>
</dbReference>
<dbReference type="PROSITE" id="PS00593">
    <property type="entry name" value="HEME_OXYGENASE"/>
    <property type="match status" value="1"/>
</dbReference>
<organism evidence="9 10">
    <name type="scientific">Latimeria chalumnae</name>
    <name type="common">Coelacanth</name>
    <dbReference type="NCBI Taxonomy" id="7897"/>
    <lineage>
        <taxon>Eukaryota</taxon>
        <taxon>Metazoa</taxon>
        <taxon>Chordata</taxon>
        <taxon>Craniata</taxon>
        <taxon>Vertebrata</taxon>
        <taxon>Euteleostomi</taxon>
        <taxon>Coelacanthiformes</taxon>
        <taxon>Coelacanthidae</taxon>
        <taxon>Latimeria</taxon>
    </lineage>
</organism>
<evidence type="ECO:0000256" key="8">
    <source>
        <dbReference type="SAM" id="Phobius"/>
    </source>
</evidence>
<dbReference type="PANTHER" id="PTHR10720:SF2">
    <property type="entry name" value="HEME OXYGENASE 2"/>
    <property type="match status" value="1"/>
</dbReference>
<gene>
    <name evidence="9" type="primary">HMOX2</name>
</gene>
<dbReference type="Gene3D" id="1.20.910.10">
    <property type="entry name" value="Heme oxygenase-like"/>
    <property type="match status" value="1"/>
</dbReference>
<dbReference type="GO" id="GO:0006979">
    <property type="term" value="P:response to oxidative stress"/>
    <property type="evidence" value="ECO:0007669"/>
    <property type="project" value="TreeGrafter"/>
</dbReference>
<dbReference type="Pfam" id="PF01126">
    <property type="entry name" value="Heme_oxygenase"/>
    <property type="match status" value="1"/>
</dbReference>
<reference evidence="9" key="2">
    <citation type="submission" date="2025-08" db="UniProtKB">
        <authorList>
            <consortium name="Ensembl"/>
        </authorList>
    </citation>
    <scope>IDENTIFICATION</scope>
</reference>
<evidence type="ECO:0000256" key="7">
    <source>
        <dbReference type="ARBA" id="ARBA00023004"/>
    </source>
</evidence>